<comment type="catalytic activity">
    <reaction evidence="1">
        <text>(7,8-dihydropterin-6-yl)methyl diphosphate + 4-aminobenzoate = 7,8-dihydropteroate + diphosphate</text>
        <dbReference type="Rhea" id="RHEA:19949"/>
        <dbReference type="ChEBI" id="CHEBI:17836"/>
        <dbReference type="ChEBI" id="CHEBI:17839"/>
        <dbReference type="ChEBI" id="CHEBI:33019"/>
        <dbReference type="ChEBI" id="CHEBI:72950"/>
        <dbReference type="EC" id="2.5.1.15"/>
    </reaction>
</comment>
<dbReference type="EMBL" id="JBEPMO010000005">
    <property type="protein sequence ID" value="MET3731703.1"/>
    <property type="molecule type" value="Genomic_DNA"/>
</dbReference>
<dbReference type="InterPro" id="IPR045031">
    <property type="entry name" value="DHP_synth-like"/>
</dbReference>
<proteinExistence type="predicted"/>
<comment type="caution">
    <text evidence="10">The sequence shown here is derived from an EMBL/GenBank/DDBJ whole genome shotgun (WGS) entry which is preliminary data.</text>
</comment>
<dbReference type="Pfam" id="PF00809">
    <property type="entry name" value="Pterin_bind"/>
    <property type="match status" value="1"/>
</dbReference>
<organism evidence="10 11">
    <name type="scientific">Moheibacter stercoris</name>
    <dbReference type="NCBI Taxonomy" id="1628251"/>
    <lineage>
        <taxon>Bacteria</taxon>
        <taxon>Pseudomonadati</taxon>
        <taxon>Bacteroidota</taxon>
        <taxon>Flavobacteriia</taxon>
        <taxon>Flavobacteriales</taxon>
        <taxon>Weeksellaceae</taxon>
        <taxon>Moheibacter</taxon>
    </lineage>
</organism>
<evidence type="ECO:0000256" key="2">
    <source>
        <dbReference type="ARBA" id="ARBA00001946"/>
    </source>
</evidence>
<name>A0ABV2LW18_9FLAO</name>
<keyword evidence="6" id="KW-0479">Metal-binding</keyword>
<dbReference type="PANTHER" id="PTHR20941:SF1">
    <property type="entry name" value="FOLIC ACID SYNTHESIS PROTEIN FOL1"/>
    <property type="match status" value="1"/>
</dbReference>
<keyword evidence="11" id="KW-1185">Reference proteome</keyword>
<feature type="domain" description="Pterin-binding" evidence="9">
    <location>
        <begin position="15"/>
        <end position="267"/>
    </location>
</feature>
<comment type="pathway">
    <text evidence="3">Cofactor biosynthesis; tetrahydrofolate biosynthesis; 7,8-dihydrofolate from 2-amino-4-hydroxy-6-hydroxymethyl-7,8-dihydropteridine diphosphate and 4-aminobenzoate: step 1/2.</text>
</comment>
<evidence type="ECO:0000313" key="11">
    <source>
        <dbReference type="Proteomes" id="UP001549146"/>
    </source>
</evidence>
<keyword evidence="7" id="KW-0460">Magnesium</keyword>
<dbReference type="Gene3D" id="3.20.20.20">
    <property type="entry name" value="Dihydropteroate synthase-like"/>
    <property type="match status" value="1"/>
</dbReference>
<evidence type="ECO:0000259" key="9">
    <source>
        <dbReference type="PROSITE" id="PS50972"/>
    </source>
</evidence>
<dbReference type="NCBIfam" id="TIGR01496">
    <property type="entry name" value="DHPS"/>
    <property type="match status" value="1"/>
</dbReference>
<dbReference type="PROSITE" id="PS50972">
    <property type="entry name" value="PTERIN_BINDING"/>
    <property type="match status" value="1"/>
</dbReference>
<keyword evidence="8" id="KW-0289">Folate biosynthesis</keyword>
<evidence type="ECO:0000313" key="10">
    <source>
        <dbReference type="EMBL" id="MET3731703.1"/>
    </source>
</evidence>
<evidence type="ECO:0000256" key="6">
    <source>
        <dbReference type="ARBA" id="ARBA00022723"/>
    </source>
</evidence>
<evidence type="ECO:0000256" key="5">
    <source>
        <dbReference type="ARBA" id="ARBA00022679"/>
    </source>
</evidence>
<sequence>MLINCKGKLVDLSQPKIMGILNTTPDSFFAKSRGQNLDAALRRTEEMLKEGADFIDIGGMSTRPGSEEISEQEELDRIMPILEAVLKEFSDILISIDTYRSKVVRETIGAGAAIVNDISAGILDKELFATVAELKVPYIMMHMQGKPRDMQVNPTYENVLTEVNQFLAEKVLELKRLGVNDIILDPGFGFGKNLDHNYELMKHLDLIGFGEFPLLVGISRKSMITRLLDIPADEALNGTTALNMFALSKGANILRVHDVKEAKETLRIWERLQ</sequence>
<reference evidence="10 11" key="1">
    <citation type="submission" date="2024-06" db="EMBL/GenBank/DDBJ databases">
        <title>Genomic Encyclopedia of Type Strains, Phase IV (KMG-IV): sequencing the most valuable type-strain genomes for metagenomic binning, comparative biology and taxonomic classification.</title>
        <authorList>
            <person name="Goeker M."/>
        </authorList>
    </citation>
    <scope>NUCLEOTIDE SEQUENCE [LARGE SCALE GENOMIC DNA]</scope>
    <source>
        <strain evidence="10 11">DSM 29388</strain>
    </source>
</reference>
<comment type="cofactor">
    <cofactor evidence="2">
        <name>Mg(2+)</name>
        <dbReference type="ChEBI" id="CHEBI:18420"/>
    </cofactor>
</comment>
<dbReference type="PANTHER" id="PTHR20941">
    <property type="entry name" value="FOLATE SYNTHESIS PROTEINS"/>
    <property type="match status" value="1"/>
</dbReference>
<dbReference type="Proteomes" id="UP001549146">
    <property type="component" value="Unassembled WGS sequence"/>
</dbReference>
<evidence type="ECO:0000256" key="3">
    <source>
        <dbReference type="ARBA" id="ARBA00004763"/>
    </source>
</evidence>
<gene>
    <name evidence="10" type="ORF">ABID46_001277</name>
</gene>
<dbReference type="InterPro" id="IPR000489">
    <property type="entry name" value="Pterin-binding_dom"/>
</dbReference>
<evidence type="ECO:0000256" key="8">
    <source>
        <dbReference type="ARBA" id="ARBA00022909"/>
    </source>
</evidence>
<dbReference type="EC" id="2.5.1.15" evidence="4"/>
<evidence type="ECO:0000256" key="7">
    <source>
        <dbReference type="ARBA" id="ARBA00022842"/>
    </source>
</evidence>
<dbReference type="InterPro" id="IPR006390">
    <property type="entry name" value="DHP_synth_dom"/>
</dbReference>
<protein>
    <recommendedName>
        <fullName evidence="4">dihydropteroate synthase</fullName>
        <ecNumber evidence="4">2.5.1.15</ecNumber>
    </recommendedName>
</protein>
<evidence type="ECO:0000256" key="1">
    <source>
        <dbReference type="ARBA" id="ARBA00000012"/>
    </source>
</evidence>
<accession>A0ABV2LW18</accession>
<dbReference type="GO" id="GO:0004156">
    <property type="term" value="F:dihydropteroate synthase activity"/>
    <property type="evidence" value="ECO:0007669"/>
    <property type="project" value="UniProtKB-EC"/>
</dbReference>
<evidence type="ECO:0000256" key="4">
    <source>
        <dbReference type="ARBA" id="ARBA00012458"/>
    </source>
</evidence>
<dbReference type="CDD" id="cd00739">
    <property type="entry name" value="DHPS"/>
    <property type="match status" value="1"/>
</dbReference>
<dbReference type="RefSeq" id="WP_354508215.1">
    <property type="nucleotide sequence ID" value="NZ_JBEPMO010000005.1"/>
</dbReference>
<dbReference type="InterPro" id="IPR011005">
    <property type="entry name" value="Dihydropteroate_synth-like_sf"/>
</dbReference>
<keyword evidence="5 10" id="KW-0808">Transferase</keyword>
<dbReference type="SUPFAM" id="SSF51717">
    <property type="entry name" value="Dihydropteroate synthetase-like"/>
    <property type="match status" value="1"/>
</dbReference>